<feature type="compositionally biased region" description="Basic and acidic residues" evidence="1">
    <location>
        <begin position="53"/>
        <end position="71"/>
    </location>
</feature>
<dbReference type="EMBL" id="KZ308233">
    <property type="protein sequence ID" value="KAG8225320.1"/>
    <property type="molecule type" value="Genomic_DNA"/>
</dbReference>
<dbReference type="Pfam" id="PF22928">
    <property type="entry name" value="INTS1_R4"/>
    <property type="match status" value="1"/>
</dbReference>
<dbReference type="AlphaFoldDB" id="A0A8K0NUQ5"/>
<gene>
    <name evidence="4" type="ORF">J437_LFUL001935</name>
</gene>
<evidence type="ECO:0000256" key="1">
    <source>
        <dbReference type="SAM" id="MobiDB-lite"/>
    </source>
</evidence>
<sequence>MGNPKLWQGREKITPKHYTSEDILGLTQSQLFTLVEYIVEEAASIRPKKSAAKRADEMHEGESSESFHKNDDEDEEEIISSRMPLLLQCACEDTAKLGAVASHLLMLAISTDVDSRSKSSDNRQVSEHQKDISEASQRLLIQLYLRAPSILKRVGGMWCNAGDSIFDDCGSGINLFDCTHISEWSSSTLDGMSHTLLTALGATNTAKDWSRRSQEYELSARKMASVHPLLVLRQLPMLGASLHGRVHLDWGVFRSRNHLTLFQQVLGLLELLRPRVFSSKYASGFEDTLDAYFALFSHHGHSKDAVLLLVRVVSLIQGFISYDAPRALQYLQKHANVLNDLQLAHPNLPSLRALLSSISLPKMDGEGGRNSEVLLTAVAPLAPTIEPSLPHWSQAQLAPLLSKLEKVNGEDVLSALQELEHASLRRPSLLDPFMESVSQLILSLSSSIRTLALTLLIRHLRHCPPNSLSPSPVLASFVRCLDHSNPPDVLLSALDRLPEVVVCA</sequence>
<dbReference type="InterPro" id="IPR038902">
    <property type="entry name" value="INTS1"/>
</dbReference>
<evidence type="ECO:0000259" key="2">
    <source>
        <dbReference type="Pfam" id="PF22927"/>
    </source>
</evidence>
<dbReference type="InterPro" id="IPR053965">
    <property type="entry name" value="INTS1_R4"/>
</dbReference>
<reference evidence="4" key="1">
    <citation type="submission" date="2013-04" db="EMBL/GenBank/DDBJ databases">
        <authorList>
            <person name="Qu J."/>
            <person name="Murali S.C."/>
            <person name="Bandaranaike D."/>
            <person name="Bellair M."/>
            <person name="Blankenburg K."/>
            <person name="Chao H."/>
            <person name="Dinh H."/>
            <person name="Doddapaneni H."/>
            <person name="Downs B."/>
            <person name="Dugan-Rocha S."/>
            <person name="Elkadiri S."/>
            <person name="Gnanaolivu R.D."/>
            <person name="Hernandez B."/>
            <person name="Javaid M."/>
            <person name="Jayaseelan J.C."/>
            <person name="Lee S."/>
            <person name="Li M."/>
            <person name="Ming W."/>
            <person name="Munidasa M."/>
            <person name="Muniz J."/>
            <person name="Nguyen L."/>
            <person name="Ongeri F."/>
            <person name="Osuji N."/>
            <person name="Pu L.-L."/>
            <person name="Puazo M."/>
            <person name="Qu C."/>
            <person name="Quiroz J."/>
            <person name="Raj R."/>
            <person name="Weissenberger G."/>
            <person name="Xin Y."/>
            <person name="Zou X."/>
            <person name="Han Y."/>
            <person name="Richards S."/>
            <person name="Worley K."/>
            <person name="Muzny D."/>
            <person name="Gibbs R."/>
        </authorList>
    </citation>
    <scope>NUCLEOTIDE SEQUENCE</scope>
    <source>
        <strain evidence="4">Sampled in the wild</strain>
    </source>
</reference>
<evidence type="ECO:0000313" key="5">
    <source>
        <dbReference type="Proteomes" id="UP000792457"/>
    </source>
</evidence>
<feature type="region of interest" description="Disordered" evidence="1">
    <location>
        <begin position="48"/>
        <end position="74"/>
    </location>
</feature>
<dbReference type="PANTHER" id="PTHR21224:SF1">
    <property type="entry name" value="INTEGRATOR COMPLEX SUBUNIT 1"/>
    <property type="match status" value="1"/>
</dbReference>
<feature type="domain" description="Integrator complex subunit 1 R4" evidence="3">
    <location>
        <begin position="403"/>
        <end position="503"/>
    </location>
</feature>
<dbReference type="InterPro" id="IPR053964">
    <property type="entry name" value="INT1_R3"/>
</dbReference>
<protein>
    <submittedName>
        <fullName evidence="4">Uncharacterized protein</fullName>
    </submittedName>
</protein>
<dbReference type="GO" id="GO:0034474">
    <property type="term" value="P:U2 snRNA 3'-end processing"/>
    <property type="evidence" value="ECO:0007669"/>
    <property type="project" value="InterPro"/>
</dbReference>
<comment type="caution">
    <text evidence="4">The sequence shown here is derived from an EMBL/GenBank/DDBJ whole genome shotgun (WGS) entry which is preliminary data.</text>
</comment>
<dbReference type="Pfam" id="PF22927">
    <property type="entry name" value="INT1_R3"/>
    <property type="match status" value="1"/>
</dbReference>
<dbReference type="PANTHER" id="PTHR21224">
    <property type="entry name" value="INTEGRATOR COMPLEX SUBUNIT 1"/>
    <property type="match status" value="1"/>
</dbReference>
<accession>A0A8K0NUQ5</accession>
<proteinExistence type="predicted"/>
<feature type="domain" description="Integrator complex subunit 1 R3" evidence="2">
    <location>
        <begin position="189"/>
        <end position="347"/>
    </location>
</feature>
<dbReference type="SUPFAM" id="SSF48371">
    <property type="entry name" value="ARM repeat"/>
    <property type="match status" value="1"/>
</dbReference>
<evidence type="ECO:0000259" key="3">
    <source>
        <dbReference type="Pfam" id="PF22928"/>
    </source>
</evidence>
<evidence type="ECO:0000313" key="4">
    <source>
        <dbReference type="EMBL" id="KAG8225320.1"/>
    </source>
</evidence>
<dbReference type="OrthoDB" id="19938at2759"/>
<keyword evidence="5" id="KW-1185">Reference proteome</keyword>
<organism evidence="4 5">
    <name type="scientific">Ladona fulva</name>
    <name type="common">Scarce chaser dragonfly</name>
    <name type="synonym">Libellula fulva</name>
    <dbReference type="NCBI Taxonomy" id="123851"/>
    <lineage>
        <taxon>Eukaryota</taxon>
        <taxon>Metazoa</taxon>
        <taxon>Ecdysozoa</taxon>
        <taxon>Arthropoda</taxon>
        <taxon>Hexapoda</taxon>
        <taxon>Insecta</taxon>
        <taxon>Pterygota</taxon>
        <taxon>Palaeoptera</taxon>
        <taxon>Odonata</taxon>
        <taxon>Epiprocta</taxon>
        <taxon>Anisoptera</taxon>
        <taxon>Libelluloidea</taxon>
        <taxon>Libellulidae</taxon>
        <taxon>Ladona</taxon>
    </lineage>
</organism>
<dbReference type="Proteomes" id="UP000792457">
    <property type="component" value="Unassembled WGS sequence"/>
</dbReference>
<reference evidence="4" key="2">
    <citation type="submission" date="2017-10" db="EMBL/GenBank/DDBJ databases">
        <title>Ladona fulva Genome sequencing and assembly.</title>
        <authorList>
            <person name="Murali S."/>
            <person name="Richards S."/>
            <person name="Bandaranaike D."/>
            <person name="Bellair M."/>
            <person name="Blankenburg K."/>
            <person name="Chao H."/>
            <person name="Dinh H."/>
            <person name="Doddapaneni H."/>
            <person name="Dugan-Rocha S."/>
            <person name="Elkadiri S."/>
            <person name="Gnanaolivu R."/>
            <person name="Hernandez B."/>
            <person name="Skinner E."/>
            <person name="Javaid M."/>
            <person name="Lee S."/>
            <person name="Li M."/>
            <person name="Ming W."/>
            <person name="Munidasa M."/>
            <person name="Muniz J."/>
            <person name="Nguyen L."/>
            <person name="Hughes D."/>
            <person name="Osuji N."/>
            <person name="Pu L.-L."/>
            <person name="Puazo M."/>
            <person name="Qu C."/>
            <person name="Quiroz J."/>
            <person name="Raj R."/>
            <person name="Weissenberger G."/>
            <person name="Xin Y."/>
            <person name="Zou X."/>
            <person name="Han Y."/>
            <person name="Worley K."/>
            <person name="Muzny D."/>
            <person name="Gibbs R."/>
        </authorList>
    </citation>
    <scope>NUCLEOTIDE SEQUENCE</scope>
    <source>
        <strain evidence="4">Sampled in the wild</strain>
    </source>
</reference>
<name>A0A8K0NUQ5_LADFU</name>
<dbReference type="GO" id="GO:0032039">
    <property type="term" value="C:integrator complex"/>
    <property type="evidence" value="ECO:0007669"/>
    <property type="project" value="InterPro"/>
</dbReference>
<feature type="non-terminal residue" evidence="4">
    <location>
        <position position="504"/>
    </location>
</feature>
<dbReference type="InterPro" id="IPR016024">
    <property type="entry name" value="ARM-type_fold"/>
</dbReference>